<dbReference type="RefSeq" id="WP_373956747.1">
    <property type="nucleotide sequence ID" value="NZ_JBHDLN010000026.1"/>
</dbReference>
<dbReference type="PANTHER" id="PTHR46796:SF13">
    <property type="entry name" value="HTH-TYPE TRANSCRIPTIONAL ACTIVATOR RHAS"/>
    <property type="match status" value="1"/>
</dbReference>
<evidence type="ECO:0000256" key="3">
    <source>
        <dbReference type="ARBA" id="ARBA00023163"/>
    </source>
</evidence>
<keyword evidence="2" id="KW-0238">DNA-binding</keyword>
<accession>A0ABV4VAZ6</accession>
<protein>
    <submittedName>
        <fullName evidence="5">DUF6597 domain-containing transcriptional factor</fullName>
    </submittedName>
</protein>
<evidence type="ECO:0000259" key="4">
    <source>
        <dbReference type="PROSITE" id="PS01124"/>
    </source>
</evidence>
<dbReference type="PROSITE" id="PS01124">
    <property type="entry name" value="HTH_ARAC_FAMILY_2"/>
    <property type="match status" value="1"/>
</dbReference>
<comment type="caution">
    <text evidence="5">The sequence shown here is derived from an EMBL/GenBank/DDBJ whole genome shotgun (WGS) entry which is preliminary data.</text>
</comment>
<proteinExistence type="predicted"/>
<reference evidence="5 6" key="1">
    <citation type="submission" date="2024-09" db="EMBL/GenBank/DDBJ databases">
        <authorList>
            <person name="Makale K.P.P."/>
            <person name="Makhzoum A."/>
            <person name="Rantong G."/>
            <person name="Rahube T.O."/>
        </authorList>
    </citation>
    <scope>NUCLEOTIDE SEQUENCE [LARGE SCALE GENOMIC DNA]</scope>
    <source>
        <strain evidence="5 6">KM_D13</strain>
    </source>
</reference>
<evidence type="ECO:0000313" key="5">
    <source>
        <dbReference type="EMBL" id="MFB0846823.1"/>
    </source>
</evidence>
<dbReference type="PANTHER" id="PTHR46796">
    <property type="entry name" value="HTH-TYPE TRANSCRIPTIONAL ACTIVATOR RHAS-RELATED"/>
    <property type="match status" value="1"/>
</dbReference>
<dbReference type="EMBL" id="JBHDLN010000026">
    <property type="protein sequence ID" value="MFB0846823.1"/>
    <property type="molecule type" value="Genomic_DNA"/>
</dbReference>
<evidence type="ECO:0000256" key="2">
    <source>
        <dbReference type="ARBA" id="ARBA00023125"/>
    </source>
</evidence>
<dbReference type="SMART" id="SM00342">
    <property type="entry name" value="HTH_ARAC"/>
    <property type="match status" value="1"/>
</dbReference>
<dbReference type="Proteomes" id="UP001575622">
    <property type="component" value="Unassembled WGS sequence"/>
</dbReference>
<feature type="domain" description="HTH araC/xylS-type" evidence="4">
    <location>
        <begin position="173"/>
        <end position="271"/>
    </location>
</feature>
<dbReference type="InterPro" id="IPR009057">
    <property type="entry name" value="Homeodomain-like_sf"/>
</dbReference>
<keyword evidence="1" id="KW-0805">Transcription regulation</keyword>
<dbReference type="InterPro" id="IPR050204">
    <property type="entry name" value="AraC_XylS_family_regulators"/>
</dbReference>
<name>A0ABV4VAZ6_9BACL</name>
<dbReference type="Pfam" id="PF20240">
    <property type="entry name" value="DUF6597"/>
    <property type="match status" value="1"/>
</dbReference>
<keyword evidence="6" id="KW-1185">Reference proteome</keyword>
<dbReference type="Pfam" id="PF12833">
    <property type="entry name" value="HTH_18"/>
    <property type="match status" value="1"/>
</dbReference>
<dbReference type="InterPro" id="IPR018060">
    <property type="entry name" value="HTH_AraC"/>
</dbReference>
<sequence>MMHSYRPIQSPKLQPELHGPGYVYQEYVPGRQLASHIACYWTMDFQADTGNPWHRVLPDGCVDIIVDLHSPSCGKAAFVDGLSTRYKVLHFSEARSVFGIRLYSESARAFLKYPLPAIVGHHVFLEELWGVEGRLMAEEIMAANSASEIIAIVERKLSQMLACSDTSTPSLVYQSTQYMYEFKGNLSVTDLAEKVNFSERHLRRAFDRELGLSPKEMLGIIRFQSLLQEFSSGSYSSLTDLALKYGYYDQSHFAKDFARYYGLPLKRMMKKG</sequence>
<dbReference type="InterPro" id="IPR046532">
    <property type="entry name" value="DUF6597"/>
</dbReference>
<gene>
    <name evidence="5" type="ORF">ACEU3E_32025</name>
</gene>
<evidence type="ECO:0000256" key="1">
    <source>
        <dbReference type="ARBA" id="ARBA00023015"/>
    </source>
</evidence>
<dbReference type="Gene3D" id="1.10.10.60">
    <property type="entry name" value="Homeodomain-like"/>
    <property type="match status" value="1"/>
</dbReference>
<organism evidence="5 6">
    <name type="scientific">Paenibacillus oleatilyticus</name>
    <dbReference type="NCBI Taxonomy" id="2594886"/>
    <lineage>
        <taxon>Bacteria</taxon>
        <taxon>Bacillati</taxon>
        <taxon>Bacillota</taxon>
        <taxon>Bacilli</taxon>
        <taxon>Bacillales</taxon>
        <taxon>Paenibacillaceae</taxon>
        <taxon>Paenibacillus</taxon>
    </lineage>
</organism>
<keyword evidence="3" id="KW-0804">Transcription</keyword>
<evidence type="ECO:0000313" key="6">
    <source>
        <dbReference type="Proteomes" id="UP001575622"/>
    </source>
</evidence>
<dbReference type="SUPFAM" id="SSF46689">
    <property type="entry name" value="Homeodomain-like"/>
    <property type="match status" value="1"/>
</dbReference>